<evidence type="ECO:0000256" key="2">
    <source>
        <dbReference type="ARBA" id="ARBA00022448"/>
    </source>
</evidence>
<evidence type="ECO:0000256" key="1">
    <source>
        <dbReference type="ARBA" id="ARBA00004370"/>
    </source>
</evidence>
<keyword evidence="7" id="KW-0139">CF(1)</keyword>
<dbReference type="InterPro" id="IPR020781">
    <property type="entry name" value="ATPase_OSCP/d_CS"/>
</dbReference>
<comment type="similarity">
    <text evidence="7">Belongs to the ATPase delta chain family.</text>
</comment>
<keyword evidence="9" id="KW-1185">Reference proteome</keyword>
<keyword evidence="3 7" id="KW-0375">Hydrogen ion transport</keyword>
<dbReference type="EMBL" id="JAAABJ010000509">
    <property type="protein sequence ID" value="NAW51140.1"/>
    <property type="molecule type" value="Genomic_DNA"/>
</dbReference>
<dbReference type="Pfam" id="PF00213">
    <property type="entry name" value="OSCP"/>
    <property type="match status" value="1"/>
</dbReference>
<evidence type="ECO:0000313" key="8">
    <source>
        <dbReference type="EMBL" id="NAW51140.1"/>
    </source>
</evidence>
<dbReference type="InterPro" id="IPR000711">
    <property type="entry name" value="ATPase_OSCP/dsu"/>
</dbReference>
<organism evidence="8 9">
    <name type="scientific">Elizabethkingia argenteiflava</name>
    <dbReference type="NCBI Taxonomy" id="2681556"/>
    <lineage>
        <taxon>Bacteria</taxon>
        <taxon>Pseudomonadati</taxon>
        <taxon>Bacteroidota</taxon>
        <taxon>Flavobacteriia</taxon>
        <taxon>Flavobacteriales</taxon>
        <taxon>Weeksellaceae</taxon>
        <taxon>Elizabethkingia</taxon>
    </lineage>
</organism>
<dbReference type="PANTHER" id="PTHR11910">
    <property type="entry name" value="ATP SYNTHASE DELTA CHAIN"/>
    <property type="match status" value="1"/>
</dbReference>
<dbReference type="SUPFAM" id="SSF47928">
    <property type="entry name" value="N-terminal domain of the delta subunit of the F1F0-ATP synthase"/>
    <property type="match status" value="1"/>
</dbReference>
<evidence type="ECO:0000313" key="9">
    <source>
        <dbReference type="Proteomes" id="UP000553459"/>
    </source>
</evidence>
<comment type="caution">
    <text evidence="8">The sequence shown here is derived from an EMBL/GenBank/DDBJ whole genome shotgun (WGS) entry which is preliminary data.</text>
</comment>
<dbReference type="GO" id="GO:0046933">
    <property type="term" value="F:proton-transporting ATP synthase activity, rotational mechanism"/>
    <property type="evidence" value="ECO:0007669"/>
    <property type="project" value="UniProtKB-UniRule"/>
</dbReference>
<dbReference type="InterPro" id="IPR026015">
    <property type="entry name" value="ATP_synth_OSCP/delta_N_sf"/>
</dbReference>
<dbReference type="PRINTS" id="PR00125">
    <property type="entry name" value="ATPASEDELTA"/>
</dbReference>
<dbReference type="RefSeq" id="WP_166519426.1">
    <property type="nucleotide sequence ID" value="NZ_JAAABJ010000509.1"/>
</dbReference>
<evidence type="ECO:0000256" key="4">
    <source>
        <dbReference type="ARBA" id="ARBA00023065"/>
    </source>
</evidence>
<keyword evidence="4 7" id="KW-0406">Ion transport</keyword>
<evidence type="ECO:0000256" key="6">
    <source>
        <dbReference type="ARBA" id="ARBA00023310"/>
    </source>
</evidence>
<comment type="subcellular location">
    <subcellularLocation>
        <location evidence="7">Cell membrane</location>
        <topology evidence="7">Peripheral membrane protein</topology>
    </subcellularLocation>
    <subcellularLocation>
        <location evidence="1">Membrane</location>
    </subcellularLocation>
</comment>
<protein>
    <recommendedName>
        <fullName evidence="7">ATP synthase subunit delta</fullName>
    </recommendedName>
    <alternativeName>
        <fullName evidence="7">ATP synthase F(1) sector subunit delta</fullName>
    </alternativeName>
    <alternativeName>
        <fullName evidence="7">F-type ATPase subunit delta</fullName>
        <shortName evidence="7">F-ATPase subunit delta</shortName>
    </alternativeName>
</protein>
<dbReference type="GO" id="GO:0005886">
    <property type="term" value="C:plasma membrane"/>
    <property type="evidence" value="ECO:0007669"/>
    <property type="project" value="UniProtKB-SubCell"/>
</dbReference>
<proteinExistence type="inferred from homology"/>
<dbReference type="Proteomes" id="UP000553459">
    <property type="component" value="Unassembled WGS sequence"/>
</dbReference>
<dbReference type="HAMAP" id="MF_01416">
    <property type="entry name" value="ATP_synth_delta_bact"/>
    <property type="match status" value="1"/>
</dbReference>
<comment type="function">
    <text evidence="7">This protein is part of the stalk that links CF(0) to CF(1). It either transmits conformational changes from CF(0) to CF(1) or is implicated in proton conduction.</text>
</comment>
<evidence type="ECO:0000256" key="3">
    <source>
        <dbReference type="ARBA" id="ARBA00022781"/>
    </source>
</evidence>
<dbReference type="GO" id="GO:0045259">
    <property type="term" value="C:proton-transporting ATP synthase complex"/>
    <property type="evidence" value="ECO:0007669"/>
    <property type="project" value="UniProtKB-KW"/>
</dbReference>
<dbReference type="NCBIfam" id="TIGR01145">
    <property type="entry name" value="ATP_synt_delta"/>
    <property type="match status" value="1"/>
</dbReference>
<keyword evidence="6 7" id="KW-0066">ATP synthesis</keyword>
<dbReference type="AlphaFoldDB" id="A0A845PYI1"/>
<keyword evidence="7" id="KW-1003">Cell membrane</keyword>
<keyword evidence="5 7" id="KW-0472">Membrane</keyword>
<evidence type="ECO:0000256" key="5">
    <source>
        <dbReference type="ARBA" id="ARBA00023136"/>
    </source>
</evidence>
<gene>
    <name evidence="7 8" type="primary">atpH</name>
    <name evidence="8" type="ORF">GNY06_07045</name>
</gene>
<sequence>MRRTSKVAKRYAKGLLVFTQEVQNTASVFGEMKDLVKILEASKELNAFFNSPFIEAKKKISVTENIFSTFSPTSRNIIALAIRSGREDQLKAIAQEYINSVEDLNGIQRISLTTAIQLSPKNIDRILKNSSLVNHDKTIDMQISVKPDILGGYILRVGDLQVDDSVRTKLSNIRKKIELN</sequence>
<accession>A0A845PYI1</accession>
<dbReference type="Gene3D" id="1.10.520.20">
    <property type="entry name" value="N-terminal domain of the delta subunit of the F1F0-ATP synthase"/>
    <property type="match status" value="1"/>
</dbReference>
<comment type="function">
    <text evidence="7">F(1)F(0) ATP synthase produces ATP from ADP in the presence of a proton or sodium gradient. F-type ATPases consist of two structural domains, F(1) containing the extramembraneous catalytic core and F(0) containing the membrane proton channel, linked together by a central stalk and a peripheral stalk. During catalysis, ATP synthesis in the catalytic domain of F(1) is coupled via a rotary mechanism of the central stalk subunits to proton translocation.</text>
</comment>
<evidence type="ECO:0000256" key="7">
    <source>
        <dbReference type="HAMAP-Rule" id="MF_01416"/>
    </source>
</evidence>
<name>A0A845PYI1_9FLAO</name>
<dbReference type="PROSITE" id="PS00389">
    <property type="entry name" value="ATPASE_DELTA"/>
    <property type="match status" value="1"/>
</dbReference>
<keyword evidence="2 7" id="KW-0813">Transport</keyword>
<reference evidence="8 9" key="1">
    <citation type="submission" date="2019-11" db="EMBL/GenBank/DDBJ databases">
        <title>Characterization of Elizabethkingia argenteiflava sp. nov., isolated from inner surface of Soybean Pods.</title>
        <authorList>
            <person name="Mo S."/>
        </authorList>
    </citation>
    <scope>NUCLEOTIDE SEQUENCE [LARGE SCALE GENOMIC DNA]</scope>
    <source>
        <strain evidence="8 9">YB22</strain>
    </source>
</reference>